<feature type="chain" id="PRO_5046436286" evidence="1">
    <location>
        <begin position="28"/>
        <end position="108"/>
    </location>
</feature>
<proteinExistence type="predicted"/>
<evidence type="ECO:0000313" key="2">
    <source>
        <dbReference type="EMBL" id="MEU3712869.1"/>
    </source>
</evidence>
<keyword evidence="1" id="KW-0732">Signal</keyword>
<organism evidence="2 3">
    <name type="scientific">Streptomyces catenulae</name>
    <dbReference type="NCBI Taxonomy" id="66875"/>
    <lineage>
        <taxon>Bacteria</taxon>
        <taxon>Bacillati</taxon>
        <taxon>Actinomycetota</taxon>
        <taxon>Actinomycetes</taxon>
        <taxon>Kitasatosporales</taxon>
        <taxon>Streptomycetaceae</taxon>
        <taxon>Streptomyces</taxon>
    </lineage>
</organism>
<keyword evidence="3" id="KW-1185">Reference proteome</keyword>
<protein>
    <submittedName>
        <fullName evidence="2">Peptidase inhibitor family I36 protein</fullName>
    </submittedName>
</protein>
<comment type="caution">
    <text evidence="2">The sequence shown here is derived from an EMBL/GenBank/DDBJ whole genome shotgun (WGS) entry which is preliminary data.</text>
</comment>
<dbReference type="RefSeq" id="WP_030282806.1">
    <property type="nucleotide sequence ID" value="NZ_JBEZVI010000020.1"/>
</dbReference>
<gene>
    <name evidence="2" type="ORF">AB0E61_22595</name>
</gene>
<evidence type="ECO:0000313" key="3">
    <source>
        <dbReference type="Proteomes" id="UP001550853"/>
    </source>
</evidence>
<dbReference type="EMBL" id="JBEZVI010000020">
    <property type="protein sequence ID" value="MEU3712869.1"/>
    <property type="molecule type" value="Genomic_DNA"/>
</dbReference>
<dbReference type="Pfam" id="PF03995">
    <property type="entry name" value="Inhibitor_I36"/>
    <property type="match status" value="1"/>
</dbReference>
<feature type="signal peptide" evidence="1">
    <location>
        <begin position="1"/>
        <end position="27"/>
    </location>
</feature>
<sequence length="108" mass="11739">MKKRLSTLACATLLTLLPLTVPTAAQAAGKCPKNDVCGWAQPHLKGKRYKQNTAGDHGCFPFTGRSVSNQSRYVTTFYRGSGCYGATFKLKPGTYSAKTPWKVVSVSY</sequence>
<dbReference type="Proteomes" id="UP001550853">
    <property type="component" value="Unassembled WGS sequence"/>
</dbReference>
<accession>A0ABV2Z4F0</accession>
<reference evidence="2 3" key="1">
    <citation type="submission" date="2024-06" db="EMBL/GenBank/DDBJ databases">
        <title>The Natural Products Discovery Center: Release of the First 8490 Sequenced Strains for Exploring Actinobacteria Biosynthetic Diversity.</title>
        <authorList>
            <person name="Kalkreuter E."/>
            <person name="Kautsar S.A."/>
            <person name="Yang D."/>
            <person name="Bader C.D."/>
            <person name="Teijaro C.N."/>
            <person name="Fluegel L."/>
            <person name="Davis C.M."/>
            <person name="Simpson J.R."/>
            <person name="Lauterbach L."/>
            <person name="Steele A.D."/>
            <person name="Gui C."/>
            <person name="Meng S."/>
            <person name="Li G."/>
            <person name="Viehrig K."/>
            <person name="Ye F."/>
            <person name="Su P."/>
            <person name="Kiefer A.F."/>
            <person name="Nichols A."/>
            <person name="Cepeda A.J."/>
            <person name="Yan W."/>
            <person name="Fan B."/>
            <person name="Jiang Y."/>
            <person name="Adhikari A."/>
            <person name="Zheng C.-J."/>
            <person name="Schuster L."/>
            <person name="Cowan T.M."/>
            <person name="Smanski M.J."/>
            <person name="Chevrette M.G."/>
            <person name="De Carvalho L.P.S."/>
            <person name="Shen B."/>
        </authorList>
    </citation>
    <scope>NUCLEOTIDE SEQUENCE [LARGE SCALE GENOMIC DNA]</scope>
    <source>
        <strain evidence="2 3">NPDC033039</strain>
    </source>
</reference>
<name>A0ABV2Z4F0_9ACTN</name>
<evidence type="ECO:0000256" key="1">
    <source>
        <dbReference type="SAM" id="SignalP"/>
    </source>
</evidence>